<dbReference type="Proteomes" id="UP001162992">
    <property type="component" value="Chromosome 18"/>
</dbReference>
<comment type="caution">
    <text evidence="1">The sequence shown here is derived from an EMBL/GenBank/DDBJ whole genome shotgun (WGS) entry which is preliminary data.</text>
</comment>
<evidence type="ECO:0000313" key="2">
    <source>
        <dbReference type="Proteomes" id="UP001162992"/>
    </source>
</evidence>
<protein>
    <submittedName>
        <fullName evidence="1">Uncharacterized protein</fullName>
    </submittedName>
</protein>
<proteinExistence type="predicted"/>
<dbReference type="EMBL" id="CM055109">
    <property type="protein sequence ID" value="KAJ7522862.1"/>
    <property type="molecule type" value="Genomic_DNA"/>
</dbReference>
<gene>
    <name evidence="1" type="ORF">O6H91_18G029700</name>
</gene>
<evidence type="ECO:0000313" key="1">
    <source>
        <dbReference type="EMBL" id="KAJ7522862.1"/>
    </source>
</evidence>
<organism evidence="1 2">
    <name type="scientific">Diphasiastrum complanatum</name>
    <name type="common">Issler's clubmoss</name>
    <name type="synonym">Lycopodium complanatum</name>
    <dbReference type="NCBI Taxonomy" id="34168"/>
    <lineage>
        <taxon>Eukaryota</taxon>
        <taxon>Viridiplantae</taxon>
        <taxon>Streptophyta</taxon>
        <taxon>Embryophyta</taxon>
        <taxon>Tracheophyta</taxon>
        <taxon>Lycopodiopsida</taxon>
        <taxon>Lycopodiales</taxon>
        <taxon>Lycopodiaceae</taxon>
        <taxon>Lycopodioideae</taxon>
        <taxon>Diphasiastrum</taxon>
    </lineage>
</organism>
<name>A0ACC2AZD6_DIPCM</name>
<reference evidence="2" key="1">
    <citation type="journal article" date="2024" name="Proc. Natl. Acad. Sci. U.S.A.">
        <title>Extraordinary preservation of gene collinearity over three hundred million years revealed in homosporous lycophytes.</title>
        <authorList>
            <person name="Li C."/>
            <person name="Wickell D."/>
            <person name="Kuo L.Y."/>
            <person name="Chen X."/>
            <person name="Nie B."/>
            <person name="Liao X."/>
            <person name="Peng D."/>
            <person name="Ji J."/>
            <person name="Jenkins J."/>
            <person name="Williams M."/>
            <person name="Shu S."/>
            <person name="Plott C."/>
            <person name="Barry K."/>
            <person name="Rajasekar S."/>
            <person name="Grimwood J."/>
            <person name="Han X."/>
            <person name="Sun S."/>
            <person name="Hou Z."/>
            <person name="He W."/>
            <person name="Dai G."/>
            <person name="Sun C."/>
            <person name="Schmutz J."/>
            <person name="Leebens-Mack J.H."/>
            <person name="Li F.W."/>
            <person name="Wang L."/>
        </authorList>
    </citation>
    <scope>NUCLEOTIDE SEQUENCE [LARGE SCALE GENOMIC DNA]</scope>
    <source>
        <strain evidence="2">cv. PW_Plant_1</strain>
    </source>
</reference>
<sequence length="490" mass="54347">MTTKYIGPLHALLIKAGLADGTDHAHVVAICLFVTLLCACIILGHLLEENRWMNESITAIILGCFTGSVVLITSGGTNSHILQFNEELFFIYLLPPICFNAGFQVKKKQFFENFAGIMLYGVVGVFISFAVITAGCRYIFPAFNLGNFHIKDFLALGAIFSATDSVCTLQTGLLSAYIIKTLYFGRHSTDREIALMTLMAYLSYTIAELFYLSGILTVFFCGIVMSHYTWHNVTESSRITSKHTFATMSFIAETFIFLYVGMDTLDVDKWKKANERASFSIAGILLLLVLLGRAAFVFPLSALSNYLRRTPGTRINYRQQIIIWWAGLIRGAVSIALAFNEFTTSGTSRTSEHATIITSTIMIVLFSTVVFGMATKPLISAILPHHLRSFQSDASEPPSPKDLASDLDLQTPLLSLADKQNVIFANGMLRRSSLTMLLQAPTSTIHKMWRKFDNSYMRPVFGGRGFVPLIKKSPRALEVRLLPETDLAPG</sequence>
<keyword evidence="2" id="KW-1185">Reference proteome</keyword>
<accession>A0ACC2AZD6</accession>